<evidence type="ECO:0000259" key="1">
    <source>
        <dbReference type="Pfam" id="PF18990"/>
    </source>
</evidence>
<evidence type="ECO:0000313" key="3">
    <source>
        <dbReference type="Proteomes" id="UP000670776"/>
    </source>
</evidence>
<dbReference type="Proteomes" id="UP000670776">
    <property type="component" value="Unassembled WGS sequence"/>
</dbReference>
<protein>
    <recommendedName>
        <fullName evidence="1">DUF5723 domain-containing protein</fullName>
    </recommendedName>
</protein>
<dbReference type="Pfam" id="PF18990">
    <property type="entry name" value="DUF5723"/>
    <property type="match status" value="1"/>
</dbReference>
<sequence>MKKLLLLLVVVFAVNNTIKSQSYFGYTFDNYSGIHGLTLNPANVVDSPFKTDINIISGSLFAGSDYLGVNIQDIIKSEGGFDFDLDAQKSAKNDNNFFLNMDVLLPSFMFNLSKKSSLGITTRLRAFLNVHNINGQLYESLADEFDDTEDFEFNLKDFKGTVHVFGEIGLTYGRILMNNEKHLLKGGFTLKYLQGAGGAFFNAPSITGFYDASANTLTTSGNLNYGLSSEEFDSEDIDITRIITAGFGADIGFVYQWNDKNKNKTDDSTIKRYTKYKLKIGASITDIGSINYKEGKKTTYDLNNTIDVDDFDDENNDKSFEEILDDNYSSVTTLGSNRIKLPTALNLLIDYNITGKLFTSFASSMSLSNTATTNSIINTVTIAPRLEISWLSIYSPISFRQYGDVAWGAGLRLGPLTVGSGSVLTNLLSSNSKSADIYFGLKIPIYRKFDKKVV</sequence>
<keyword evidence="3" id="KW-1185">Reference proteome</keyword>
<evidence type="ECO:0000313" key="2">
    <source>
        <dbReference type="EMBL" id="MBP0903488.1"/>
    </source>
</evidence>
<reference evidence="2 3" key="1">
    <citation type="submission" date="2021-04" db="EMBL/GenBank/DDBJ databases">
        <title>Mariniflexile gromovii gen. nov., sp. nov., a gliding bacterium isolated from the sea urchin Strongylocentrotus intermedius.</title>
        <authorList>
            <person name="Ko S."/>
            <person name="Le V."/>
            <person name="Ahn C.-Y."/>
            <person name="Oh H.-M."/>
        </authorList>
    </citation>
    <scope>NUCLEOTIDE SEQUENCE [LARGE SCALE GENOMIC DNA]</scope>
    <source>
        <strain evidence="2 3">KCTC 12570</strain>
    </source>
</reference>
<gene>
    <name evidence="2" type="ORF">J8H85_06580</name>
</gene>
<feature type="domain" description="DUF5723" evidence="1">
    <location>
        <begin position="41"/>
        <end position="418"/>
    </location>
</feature>
<dbReference type="EMBL" id="JAGJCB010000004">
    <property type="protein sequence ID" value="MBP0903488.1"/>
    <property type="molecule type" value="Genomic_DNA"/>
</dbReference>
<name>A0ABS4BSD2_9FLAO</name>
<proteinExistence type="predicted"/>
<accession>A0ABS4BSD2</accession>
<comment type="caution">
    <text evidence="2">The sequence shown here is derived from an EMBL/GenBank/DDBJ whole genome shotgun (WGS) entry which is preliminary data.</text>
</comment>
<organism evidence="2 3">
    <name type="scientific">Mariniflexile gromovii</name>
    <dbReference type="NCBI Taxonomy" id="362523"/>
    <lineage>
        <taxon>Bacteria</taxon>
        <taxon>Pseudomonadati</taxon>
        <taxon>Bacteroidota</taxon>
        <taxon>Flavobacteriia</taxon>
        <taxon>Flavobacteriales</taxon>
        <taxon>Flavobacteriaceae</taxon>
        <taxon>Mariniflexile</taxon>
    </lineage>
</organism>
<dbReference type="InterPro" id="IPR043781">
    <property type="entry name" value="DUF5723"/>
</dbReference>